<dbReference type="RefSeq" id="WP_092350677.1">
    <property type="nucleotide sequence ID" value="NZ_FNQN01000013.1"/>
</dbReference>
<dbReference type="GO" id="GO:0005886">
    <property type="term" value="C:plasma membrane"/>
    <property type="evidence" value="ECO:0007669"/>
    <property type="project" value="UniProtKB-SubCell"/>
</dbReference>
<comment type="similarity">
    <text evidence="1 2">Belongs to the outer membrane factor (OMF) (TC 1.B.17) family.</text>
</comment>
<organism evidence="5 6">
    <name type="scientific">Desulfuromusa kysingii</name>
    <dbReference type="NCBI Taxonomy" id="37625"/>
    <lineage>
        <taxon>Bacteria</taxon>
        <taxon>Pseudomonadati</taxon>
        <taxon>Thermodesulfobacteriota</taxon>
        <taxon>Desulfuromonadia</taxon>
        <taxon>Desulfuromonadales</taxon>
        <taxon>Geopsychrobacteraceae</taxon>
        <taxon>Desulfuromusa</taxon>
    </lineage>
</organism>
<name>A0A1H4E4I0_9BACT</name>
<evidence type="ECO:0000256" key="4">
    <source>
        <dbReference type="SAM" id="MobiDB-lite"/>
    </source>
</evidence>
<dbReference type="Gene3D" id="1.20.1600.10">
    <property type="entry name" value="Outer membrane efflux proteins (OEP)"/>
    <property type="match status" value="1"/>
</dbReference>
<keyword evidence="2" id="KW-1134">Transmembrane beta strand</keyword>
<evidence type="ECO:0000313" key="6">
    <source>
        <dbReference type="Proteomes" id="UP000199409"/>
    </source>
</evidence>
<dbReference type="AlphaFoldDB" id="A0A1H4E4I0"/>
<keyword evidence="3" id="KW-0175">Coiled coil</keyword>
<keyword evidence="2" id="KW-0732">Signal</keyword>
<feature type="coiled-coil region" evidence="3">
    <location>
        <begin position="372"/>
        <end position="399"/>
    </location>
</feature>
<keyword evidence="2" id="KW-0812">Transmembrane</keyword>
<dbReference type="PANTHER" id="PTHR30203:SF33">
    <property type="entry name" value="BLR4455 PROTEIN"/>
    <property type="match status" value="1"/>
</dbReference>
<dbReference type="OrthoDB" id="9770517at2"/>
<feature type="chain" id="PRO_5011331357" evidence="2">
    <location>
        <begin position="25"/>
        <end position="466"/>
    </location>
</feature>
<dbReference type="Pfam" id="PF02321">
    <property type="entry name" value="OEP"/>
    <property type="match status" value="2"/>
</dbReference>
<comment type="subcellular location">
    <subcellularLocation>
        <location evidence="2">Cell membrane</location>
        <topology evidence="2">Lipid-anchor</topology>
    </subcellularLocation>
</comment>
<dbReference type="PANTHER" id="PTHR30203">
    <property type="entry name" value="OUTER MEMBRANE CATION EFFLUX PROTEIN"/>
    <property type="match status" value="1"/>
</dbReference>
<dbReference type="Proteomes" id="UP000199409">
    <property type="component" value="Unassembled WGS sequence"/>
</dbReference>
<keyword evidence="2" id="KW-0472">Membrane</keyword>
<dbReference type="InterPro" id="IPR003423">
    <property type="entry name" value="OMP_efflux"/>
</dbReference>
<evidence type="ECO:0000256" key="1">
    <source>
        <dbReference type="ARBA" id="ARBA00007613"/>
    </source>
</evidence>
<proteinExistence type="inferred from homology"/>
<dbReference type="Gene3D" id="2.20.200.10">
    <property type="entry name" value="Outer membrane efflux proteins (OEP)"/>
    <property type="match status" value="1"/>
</dbReference>
<evidence type="ECO:0000256" key="2">
    <source>
        <dbReference type="RuleBase" id="RU362097"/>
    </source>
</evidence>
<dbReference type="PROSITE" id="PS51257">
    <property type="entry name" value="PROKAR_LIPOPROTEIN"/>
    <property type="match status" value="1"/>
</dbReference>
<accession>A0A1H4E4I0</accession>
<dbReference type="SUPFAM" id="SSF56954">
    <property type="entry name" value="Outer membrane efflux proteins (OEP)"/>
    <property type="match status" value="1"/>
</dbReference>
<sequence>MTPKQSLHLLLLLLFLSGCSPFKAELQPEKLAELPPSYSVAGAMTEVPSRWWHSFAADDLNRLIDEALNDNLSLRQAWSRLVQAQALSQQVRSSQQPDLNATAEQSYSHTRTDGDTTNSDAYSLGLSSSFELDLWGRVAAEVESQNKEEQATREDLHAAAISLAAEVTDLWLQIIAQQQQQQLLAEQIITAQSYLDLIDLRFRKAQATSLDLLQQKESIAALQAKLPSAYATEQLLRHELAVLLGNTPRQPLDLITTKLPQLQPLPPLGLPAELLQQRPDIRAADLRLQAADWDLTIAKADRLPALKLTASVTTSGDFGDLFDNWLLNLANNLTAPLLDGGYRSSEVERQQAIISEKLADYQQTVLTAIHEVEDALISEQQLQQEMSALQHQLSLAEKALSTAKYRYLKGLITYLPVLTELQSVEQLQEDLLNQKLNLLTNRVVLHRVLGGDWTEQLPVQQLEVQL</sequence>
<evidence type="ECO:0000256" key="3">
    <source>
        <dbReference type="SAM" id="Coils"/>
    </source>
</evidence>
<dbReference type="STRING" id="37625.SAMN05660420_03194"/>
<dbReference type="NCBIfam" id="TIGR01845">
    <property type="entry name" value="outer_NodT"/>
    <property type="match status" value="1"/>
</dbReference>
<dbReference type="EMBL" id="FNQN01000013">
    <property type="protein sequence ID" value="SEA79272.1"/>
    <property type="molecule type" value="Genomic_DNA"/>
</dbReference>
<keyword evidence="6" id="KW-1185">Reference proteome</keyword>
<reference evidence="5 6" key="1">
    <citation type="submission" date="2016-10" db="EMBL/GenBank/DDBJ databases">
        <authorList>
            <person name="de Groot N.N."/>
        </authorList>
    </citation>
    <scope>NUCLEOTIDE SEQUENCE [LARGE SCALE GENOMIC DNA]</scope>
    <source>
        <strain evidence="5 6">DSM 7343</strain>
    </source>
</reference>
<protein>
    <submittedName>
        <fullName evidence="5">Efflux transporter, outer membrane factor (OMF) lipoprotein, NodT family</fullName>
    </submittedName>
</protein>
<keyword evidence="2" id="KW-0564">Palmitate</keyword>
<dbReference type="InterPro" id="IPR010131">
    <property type="entry name" value="MdtP/NodT-like"/>
</dbReference>
<keyword evidence="2 5" id="KW-0449">Lipoprotein</keyword>
<feature type="region of interest" description="Disordered" evidence="4">
    <location>
        <begin position="92"/>
        <end position="118"/>
    </location>
</feature>
<feature type="signal peptide" evidence="2">
    <location>
        <begin position="1"/>
        <end position="24"/>
    </location>
</feature>
<gene>
    <name evidence="5" type="ORF">SAMN05660420_03194</name>
</gene>
<evidence type="ECO:0000313" key="5">
    <source>
        <dbReference type="EMBL" id="SEA79272.1"/>
    </source>
</evidence>
<dbReference type="GO" id="GO:0015562">
    <property type="term" value="F:efflux transmembrane transporter activity"/>
    <property type="evidence" value="ECO:0007669"/>
    <property type="project" value="InterPro"/>
</dbReference>